<accession>A0A1C3H460</accession>
<sequence>MSYLIDLEKHSGVSVDINFSKSNTEKGTEKAAAESAI</sequence>
<evidence type="ECO:0000313" key="2">
    <source>
        <dbReference type="Proteomes" id="UP000190837"/>
    </source>
</evidence>
<evidence type="ECO:0000313" key="1">
    <source>
        <dbReference type="EMBL" id="SAM63664.1"/>
    </source>
</evidence>
<dbReference type="EMBL" id="FKLO01000043">
    <property type="protein sequence ID" value="SAM63664.1"/>
    <property type="molecule type" value="Genomic_DNA"/>
</dbReference>
<dbReference type="Proteomes" id="UP000190837">
    <property type="component" value="Unassembled WGS sequence"/>
</dbReference>
<name>A0A1C3H460_9GAMM</name>
<organism evidence="1 2">
    <name type="scientific">Cardiobacterium hominis</name>
    <dbReference type="NCBI Taxonomy" id="2718"/>
    <lineage>
        <taxon>Bacteria</taxon>
        <taxon>Pseudomonadati</taxon>
        <taxon>Pseudomonadota</taxon>
        <taxon>Gammaproteobacteria</taxon>
        <taxon>Cardiobacteriales</taxon>
        <taxon>Cardiobacteriaceae</taxon>
        <taxon>Cardiobacterium</taxon>
    </lineage>
</organism>
<gene>
    <name evidence="1" type="ORF">CHUV0807_1144</name>
</gene>
<proteinExistence type="predicted"/>
<dbReference type="AlphaFoldDB" id="A0A1C3H460"/>
<protein>
    <submittedName>
        <fullName evidence="1">Uncharacterized protein</fullName>
    </submittedName>
</protein>
<reference evidence="2" key="1">
    <citation type="submission" date="2016-04" db="EMBL/GenBank/DDBJ databases">
        <authorList>
            <person name="Tagini F."/>
        </authorList>
    </citation>
    <scope>NUCLEOTIDE SEQUENCE [LARGE SCALE GENOMIC DNA]</scope>
    <source>
        <strain evidence="2">CHUV0807</strain>
    </source>
</reference>